<dbReference type="PANTHER" id="PTHR43877:SF1">
    <property type="entry name" value="ACETYLTRANSFERASE"/>
    <property type="match status" value="1"/>
</dbReference>
<keyword evidence="4" id="KW-0689">Ribosomal protein</keyword>
<accession>A0A1H7UDE7</accession>
<keyword evidence="2" id="KW-0012">Acyltransferase</keyword>
<keyword evidence="5" id="KW-1185">Reference proteome</keyword>
<dbReference type="EMBL" id="FOAP01000010">
    <property type="protein sequence ID" value="SEL95092.1"/>
    <property type="molecule type" value="Genomic_DNA"/>
</dbReference>
<dbReference type="PROSITE" id="PS51186">
    <property type="entry name" value="GNAT"/>
    <property type="match status" value="1"/>
</dbReference>
<keyword evidence="1" id="KW-0808">Transferase</keyword>
<evidence type="ECO:0000313" key="5">
    <source>
        <dbReference type="Proteomes" id="UP000182719"/>
    </source>
</evidence>
<gene>
    <name evidence="4" type="ORF">SAMN05444354_1107</name>
</gene>
<feature type="domain" description="N-acetyltransferase" evidence="3">
    <location>
        <begin position="33"/>
        <end position="201"/>
    </location>
</feature>
<dbReference type="InterPro" id="IPR016181">
    <property type="entry name" value="Acyl_CoA_acyltransferase"/>
</dbReference>
<dbReference type="PANTHER" id="PTHR43877">
    <property type="entry name" value="AMINOALKYLPHOSPHONATE N-ACETYLTRANSFERASE-RELATED-RELATED"/>
    <property type="match status" value="1"/>
</dbReference>
<dbReference type="AlphaFoldDB" id="A0A1H7UDE7"/>
<protein>
    <submittedName>
        <fullName evidence="4">Ribosomal protein S18 acetylase RimI</fullName>
    </submittedName>
</protein>
<dbReference type="CDD" id="cd04301">
    <property type="entry name" value="NAT_SF"/>
    <property type="match status" value="1"/>
</dbReference>
<dbReference type="InterPro" id="IPR000182">
    <property type="entry name" value="GNAT_dom"/>
</dbReference>
<dbReference type="Gene3D" id="3.40.630.30">
    <property type="match status" value="1"/>
</dbReference>
<dbReference type="InterPro" id="IPR050832">
    <property type="entry name" value="Bact_Acetyltransf"/>
</dbReference>
<dbReference type="Pfam" id="PF00583">
    <property type="entry name" value="Acetyltransf_1"/>
    <property type="match status" value="1"/>
</dbReference>
<sequence length="201" mass="22037">MGPTARCQTAGGGALRLECAPMTTPETHPAHAVKIRPATLADAAALTGLGARTFRDTFAADNTPENVEAFLASHYRPELQEAELKDPRNLYLLAELSGAPAGFALLRDGAREQGVQAERPLNLARLYVDRPFLGARVGAALMSRCLEEGRTRRHDVLWLGVWERNARAQAFYSRWGFTEVGEMHFLLGTDLQRDLVLALAL</sequence>
<proteinExistence type="predicted"/>
<name>A0A1H7UDE7_STIAU</name>
<reference evidence="5" key="1">
    <citation type="submission" date="2016-10" db="EMBL/GenBank/DDBJ databases">
        <authorList>
            <person name="Varghese N."/>
            <person name="Submissions S."/>
        </authorList>
    </citation>
    <scope>NUCLEOTIDE SEQUENCE [LARGE SCALE GENOMIC DNA]</scope>
    <source>
        <strain evidence="5">DSM 17044</strain>
    </source>
</reference>
<dbReference type="GO" id="GO:0005840">
    <property type="term" value="C:ribosome"/>
    <property type="evidence" value="ECO:0007669"/>
    <property type="project" value="UniProtKB-KW"/>
</dbReference>
<keyword evidence="4" id="KW-0687">Ribonucleoprotein</keyword>
<dbReference type="SUPFAM" id="SSF55729">
    <property type="entry name" value="Acyl-CoA N-acyltransferases (Nat)"/>
    <property type="match status" value="1"/>
</dbReference>
<evidence type="ECO:0000259" key="3">
    <source>
        <dbReference type="PROSITE" id="PS51186"/>
    </source>
</evidence>
<evidence type="ECO:0000313" key="4">
    <source>
        <dbReference type="EMBL" id="SEL95092.1"/>
    </source>
</evidence>
<evidence type="ECO:0000256" key="1">
    <source>
        <dbReference type="ARBA" id="ARBA00022679"/>
    </source>
</evidence>
<dbReference type="GO" id="GO:0016747">
    <property type="term" value="F:acyltransferase activity, transferring groups other than amino-acyl groups"/>
    <property type="evidence" value="ECO:0007669"/>
    <property type="project" value="InterPro"/>
</dbReference>
<dbReference type="Proteomes" id="UP000182719">
    <property type="component" value="Unassembled WGS sequence"/>
</dbReference>
<evidence type="ECO:0000256" key="2">
    <source>
        <dbReference type="ARBA" id="ARBA00023315"/>
    </source>
</evidence>
<organism evidence="4 5">
    <name type="scientific">Stigmatella aurantiaca</name>
    <dbReference type="NCBI Taxonomy" id="41"/>
    <lineage>
        <taxon>Bacteria</taxon>
        <taxon>Pseudomonadati</taxon>
        <taxon>Myxococcota</taxon>
        <taxon>Myxococcia</taxon>
        <taxon>Myxococcales</taxon>
        <taxon>Cystobacterineae</taxon>
        <taxon>Archangiaceae</taxon>
        <taxon>Stigmatella</taxon>
    </lineage>
</organism>